<evidence type="ECO:0000256" key="1">
    <source>
        <dbReference type="ARBA" id="ARBA00022475"/>
    </source>
</evidence>
<dbReference type="PANTHER" id="PTHR37820:SF1">
    <property type="entry name" value="CELL DIVISION PROTEIN FTSQ"/>
    <property type="match status" value="1"/>
</dbReference>
<evidence type="ECO:0000256" key="3">
    <source>
        <dbReference type="ARBA" id="ARBA00022692"/>
    </source>
</evidence>
<evidence type="ECO:0000256" key="4">
    <source>
        <dbReference type="ARBA" id="ARBA00022989"/>
    </source>
</evidence>
<evidence type="ECO:0000256" key="2">
    <source>
        <dbReference type="ARBA" id="ARBA00022618"/>
    </source>
</evidence>
<keyword evidence="2" id="KW-0132">Cell division</keyword>
<sequence>MIAVAALFVGVVFFSPLLATRTITVQGASLLDSSYVKDQLVPLEGVPLTRVTEDQVADLVGNQEVLRGVSLEARPPHELVVKLHERVPVAVVKSDDAYVLVDDEGNQLQTTETLESAGVPLVDGGTDILGTPEFATVTGVLAALPTSILSQVSEATADSTSTINLQMADGTQVIWGAPDESELKAKVLMTLMESVGAEGAVTVYDVSSPLVPTVK</sequence>
<gene>
    <name evidence="7" type="ORF">GCM10023352_20610</name>
</gene>
<keyword evidence="1" id="KW-1003">Cell membrane</keyword>
<evidence type="ECO:0000313" key="7">
    <source>
        <dbReference type="EMBL" id="GAA4800420.1"/>
    </source>
</evidence>
<evidence type="ECO:0000313" key="8">
    <source>
        <dbReference type="Proteomes" id="UP001500187"/>
    </source>
</evidence>
<dbReference type="PANTHER" id="PTHR37820">
    <property type="entry name" value="CELL DIVISION PROTEIN DIVIB"/>
    <property type="match status" value="1"/>
</dbReference>
<organism evidence="7 8">
    <name type="scientific">Rothia endophytica</name>
    <dbReference type="NCBI Taxonomy" id="1324766"/>
    <lineage>
        <taxon>Bacteria</taxon>
        <taxon>Bacillati</taxon>
        <taxon>Actinomycetota</taxon>
        <taxon>Actinomycetes</taxon>
        <taxon>Micrococcales</taxon>
        <taxon>Micrococcaceae</taxon>
        <taxon>Rothia</taxon>
    </lineage>
</organism>
<keyword evidence="4" id="KW-1133">Transmembrane helix</keyword>
<keyword evidence="3" id="KW-0812">Transmembrane</keyword>
<keyword evidence="4" id="KW-0472">Membrane</keyword>
<dbReference type="Gene3D" id="3.40.50.10960">
    <property type="match status" value="1"/>
</dbReference>
<comment type="caution">
    <text evidence="7">The sequence shown here is derived from an EMBL/GenBank/DDBJ whole genome shotgun (WGS) entry which is preliminary data.</text>
</comment>
<evidence type="ECO:0000259" key="6">
    <source>
        <dbReference type="Pfam" id="PF03799"/>
    </source>
</evidence>
<feature type="domain" description="Cell division protein FtsQ/DivIB C-terminal" evidence="6">
    <location>
        <begin position="90"/>
        <end position="195"/>
    </location>
</feature>
<keyword evidence="8" id="KW-1185">Reference proteome</keyword>
<reference evidence="8" key="1">
    <citation type="journal article" date="2019" name="Int. J. Syst. Evol. Microbiol.">
        <title>The Global Catalogue of Microorganisms (GCM) 10K type strain sequencing project: providing services to taxonomists for standard genome sequencing and annotation.</title>
        <authorList>
            <consortium name="The Broad Institute Genomics Platform"/>
            <consortium name="The Broad Institute Genome Sequencing Center for Infectious Disease"/>
            <person name="Wu L."/>
            <person name="Ma J."/>
        </authorList>
    </citation>
    <scope>NUCLEOTIDE SEQUENCE [LARGE SCALE GENOMIC DNA]</scope>
    <source>
        <strain evidence="8">JCM 18541</strain>
    </source>
</reference>
<protein>
    <recommendedName>
        <fullName evidence="6">Cell division protein FtsQ/DivIB C-terminal domain-containing protein</fullName>
    </recommendedName>
</protein>
<dbReference type="Pfam" id="PF03799">
    <property type="entry name" value="FtsQ_DivIB_C"/>
    <property type="match status" value="1"/>
</dbReference>
<name>A0ABP9BWZ6_9MICC</name>
<dbReference type="InterPro" id="IPR005548">
    <property type="entry name" value="Cell_div_FtsQ/DivIB_C"/>
</dbReference>
<accession>A0ABP9BWZ6</accession>
<dbReference type="EMBL" id="BAABKP010000006">
    <property type="protein sequence ID" value="GAA4800420.1"/>
    <property type="molecule type" value="Genomic_DNA"/>
</dbReference>
<keyword evidence="5" id="KW-0131">Cell cycle</keyword>
<proteinExistence type="predicted"/>
<evidence type="ECO:0000256" key="5">
    <source>
        <dbReference type="ARBA" id="ARBA00023306"/>
    </source>
</evidence>
<dbReference type="InterPro" id="IPR050487">
    <property type="entry name" value="FtsQ_DivIB"/>
</dbReference>
<dbReference type="Proteomes" id="UP001500187">
    <property type="component" value="Unassembled WGS sequence"/>
</dbReference>